<keyword evidence="1" id="KW-1133">Transmembrane helix</keyword>
<protein>
    <submittedName>
        <fullName evidence="2">Cyd operon protein YbgE (Cyd_oper_YbgE)</fullName>
    </submittedName>
</protein>
<proteinExistence type="predicted"/>
<dbReference type="Proteomes" id="UP000198500">
    <property type="component" value="Unassembled WGS sequence"/>
</dbReference>
<dbReference type="RefSeq" id="WP_092567659.1">
    <property type="nucleotide sequence ID" value="NZ_BMXH01000001.1"/>
</dbReference>
<dbReference type="InterPro" id="IPR011846">
    <property type="entry name" value="Cyd_oper_YbgE"/>
</dbReference>
<feature type="transmembrane region" description="Helical" evidence="1">
    <location>
        <begin position="73"/>
        <end position="92"/>
    </location>
</feature>
<keyword evidence="1" id="KW-0812">Transmembrane</keyword>
<feature type="transmembrane region" description="Helical" evidence="1">
    <location>
        <begin position="12"/>
        <end position="29"/>
    </location>
</feature>
<evidence type="ECO:0000313" key="3">
    <source>
        <dbReference type="Proteomes" id="UP000198500"/>
    </source>
</evidence>
<feature type="transmembrane region" description="Helical" evidence="1">
    <location>
        <begin position="41"/>
        <end position="61"/>
    </location>
</feature>
<sequence>MGHDRLYRHPWSPLMTMGVTAGLALWLLWRPELLSSLAMPLRLPAIALGVWALGAGFVYGMGLYDQSHWRQRLLGAPTCWWVLGVFTLLLIWRA</sequence>
<gene>
    <name evidence="2" type="ORF">SAMN05443545_101236</name>
</gene>
<name>A0A1H2R5S6_9GAMM</name>
<dbReference type="EMBL" id="FNNI01000001">
    <property type="protein sequence ID" value="SDW14822.1"/>
    <property type="molecule type" value="Genomic_DNA"/>
</dbReference>
<keyword evidence="3" id="KW-1185">Reference proteome</keyword>
<evidence type="ECO:0000313" key="2">
    <source>
        <dbReference type="EMBL" id="SDW14822.1"/>
    </source>
</evidence>
<accession>A0A1H2R5S6</accession>
<dbReference type="OrthoDB" id="6167545at2"/>
<dbReference type="AlphaFoldDB" id="A0A1H2R5S6"/>
<keyword evidence="1" id="KW-0472">Membrane</keyword>
<evidence type="ECO:0000256" key="1">
    <source>
        <dbReference type="SAM" id="Phobius"/>
    </source>
</evidence>
<dbReference type="Pfam" id="PF09600">
    <property type="entry name" value="Cyd_oper_YbgE"/>
    <property type="match status" value="1"/>
</dbReference>
<reference evidence="2 3" key="1">
    <citation type="submission" date="2016-10" db="EMBL/GenBank/DDBJ databases">
        <authorList>
            <person name="de Groot N.N."/>
        </authorList>
    </citation>
    <scope>NUCLEOTIDE SEQUENCE [LARGE SCALE GENOMIC DNA]</scope>
    <source>
        <strain evidence="2 3">DSM 19219</strain>
    </source>
</reference>
<organism evidence="2 3">
    <name type="scientific">Aidingimonas halophila</name>
    <dbReference type="NCBI Taxonomy" id="574349"/>
    <lineage>
        <taxon>Bacteria</taxon>
        <taxon>Pseudomonadati</taxon>
        <taxon>Pseudomonadota</taxon>
        <taxon>Gammaproteobacteria</taxon>
        <taxon>Oceanospirillales</taxon>
        <taxon>Halomonadaceae</taxon>
        <taxon>Aidingimonas</taxon>
    </lineage>
</organism>